<dbReference type="HOGENOM" id="CLU_040273_4_0_9"/>
<dbReference type="Proteomes" id="UP000002217">
    <property type="component" value="Chromosome"/>
</dbReference>
<dbReference type="Pfam" id="PF05949">
    <property type="entry name" value="DUF881"/>
    <property type="match status" value="1"/>
</dbReference>
<sequence>MNKTRFLSIAVVSVVLGLMLAIQFRSTVASQNKNAGVPFDRAQELSVEMRQLEKERDALQQEAEDLTNKLNQANKGQAQALQAISSELNKVKMMAGMLPVKGTGVEIVLDNGKAGAQSPAENLFAVRDDDILKVLNELRGAGAEAISINGVRVIATSEIRLAGTFINVNLTRVLPPYRIEAIGDKDILSSSLEISGGVVEYLRSMGIKVSLEKKEQINIPAYAGRNRFDYAKPI</sequence>
<dbReference type="KEGG" id="dae:Dtox_1061"/>
<name>C8W479_DESAS</name>
<feature type="coiled-coil region" evidence="2">
    <location>
        <begin position="42"/>
        <end position="76"/>
    </location>
</feature>
<keyword evidence="4" id="KW-1185">Reference proteome</keyword>
<evidence type="ECO:0000313" key="3">
    <source>
        <dbReference type="EMBL" id="ACV61947.1"/>
    </source>
</evidence>
<protein>
    <recommendedName>
        <fullName evidence="5">Division initiation protein</fullName>
    </recommendedName>
</protein>
<dbReference type="PANTHER" id="PTHR37313:SF2">
    <property type="entry name" value="UPF0749 PROTEIN YLXX"/>
    <property type="match status" value="1"/>
</dbReference>
<dbReference type="Gene3D" id="3.30.70.1880">
    <property type="entry name" value="Protein of unknown function DUF881"/>
    <property type="match status" value="1"/>
</dbReference>
<evidence type="ECO:0000313" key="4">
    <source>
        <dbReference type="Proteomes" id="UP000002217"/>
    </source>
</evidence>
<evidence type="ECO:0000256" key="1">
    <source>
        <dbReference type="ARBA" id="ARBA00009108"/>
    </source>
</evidence>
<evidence type="ECO:0008006" key="5">
    <source>
        <dbReference type="Google" id="ProtNLM"/>
    </source>
</evidence>
<proteinExistence type="inferred from homology"/>
<dbReference type="STRING" id="485916.Dtox_1061"/>
<gene>
    <name evidence="3" type="ordered locus">Dtox_1061</name>
</gene>
<dbReference type="eggNOG" id="COG3879">
    <property type="taxonomic scope" value="Bacteria"/>
</dbReference>
<comment type="similarity">
    <text evidence="1">Belongs to the UPF0749 family.</text>
</comment>
<dbReference type="AlphaFoldDB" id="C8W479"/>
<dbReference type="EMBL" id="CP001720">
    <property type="protein sequence ID" value="ACV61947.1"/>
    <property type="molecule type" value="Genomic_DNA"/>
</dbReference>
<dbReference type="RefSeq" id="WP_015756662.1">
    <property type="nucleotide sequence ID" value="NC_013216.1"/>
</dbReference>
<dbReference type="PANTHER" id="PTHR37313">
    <property type="entry name" value="UPF0749 PROTEIN RV1825"/>
    <property type="match status" value="1"/>
</dbReference>
<reference evidence="3 4" key="1">
    <citation type="journal article" date="2009" name="Stand. Genomic Sci.">
        <title>Complete genome sequence of Desulfotomaculum acetoxidans type strain (5575).</title>
        <authorList>
            <person name="Spring S."/>
            <person name="Lapidus A."/>
            <person name="Schroder M."/>
            <person name="Gleim D."/>
            <person name="Sims D."/>
            <person name="Meincke L."/>
            <person name="Glavina Del Rio T."/>
            <person name="Tice H."/>
            <person name="Copeland A."/>
            <person name="Cheng J.F."/>
            <person name="Lucas S."/>
            <person name="Chen F."/>
            <person name="Nolan M."/>
            <person name="Bruce D."/>
            <person name="Goodwin L."/>
            <person name="Pitluck S."/>
            <person name="Ivanova N."/>
            <person name="Mavromatis K."/>
            <person name="Mikhailova N."/>
            <person name="Pati A."/>
            <person name="Chen A."/>
            <person name="Palaniappan K."/>
            <person name="Land M."/>
            <person name="Hauser L."/>
            <person name="Chang Y.J."/>
            <person name="Jeffries C.D."/>
            <person name="Chain P."/>
            <person name="Saunders E."/>
            <person name="Brettin T."/>
            <person name="Detter J.C."/>
            <person name="Goker M."/>
            <person name="Bristow J."/>
            <person name="Eisen J.A."/>
            <person name="Markowitz V."/>
            <person name="Hugenholtz P."/>
            <person name="Kyrpides N.C."/>
            <person name="Klenk H.P."/>
            <person name="Han C."/>
        </authorList>
    </citation>
    <scope>NUCLEOTIDE SEQUENCE [LARGE SCALE GENOMIC DNA]</scope>
    <source>
        <strain evidence="4">ATCC 49208 / DSM 771 / VKM B-1644</strain>
    </source>
</reference>
<keyword evidence="2" id="KW-0175">Coiled coil</keyword>
<accession>C8W479</accession>
<organism evidence="3 4">
    <name type="scientific">Desulfofarcimen acetoxidans (strain ATCC 49208 / DSM 771 / KCTC 5769 / VKM B-1644 / 5575)</name>
    <name type="common">Desulfotomaculum acetoxidans</name>
    <dbReference type="NCBI Taxonomy" id="485916"/>
    <lineage>
        <taxon>Bacteria</taxon>
        <taxon>Bacillati</taxon>
        <taxon>Bacillota</taxon>
        <taxon>Clostridia</taxon>
        <taxon>Eubacteriales</taxon>
        <taxon>Peptococcaceae</taxon>
        <taxon>Desulfofarcimen</taxon>
    </lineage>
</organism>
<dbReference type="InterPro" id="IPR010273">
    <property type="entry name" value="DUF881"/>
</dbReference>
<evidence type="ECO:0000256" key="2">
    <source>
        <dbReference type="SAM" id="Coils"/>
    </source>
</evidence>